<organism evidence="2 3">
    <name type="scientific">Coffea canephora</name>
    <name type="common">Robusta coffee</name>
    <dbReference type="NCBI Taxonomy" id="49390"/>
    <lineage>
        <taxon>Eukaryota</taxon>
        <taxon>Viridiplantae</taxon>
        <taxon>Streptophyta</taxon>
        <taxon>Embryophyta</taxon>
        <taxon>Tracheophyta</taxon>
        <taxon>Spermatophyta</taxon>
        <taxon>Magnoliopsida</taxon>
        <taxon>eudicotyledons</taxon>
        <taxon>Gunneridae</taxon>
        <taxon>Pentapetalae</taxon>
        <taxon>asterids</taxon>
        <taxon>lamiids</taxon>
        <taxon>Gentianales</taxon>
        <taxon>Rubiaceae</taxon>
        <taxon>Ixoroideae</taxon>
        <taxon>Gardenieae complex</taxon>
        <taxon>Bertiereae - Coffeeae clade</taxon>
        <taxon>Coffeeae</taxon>
        <taxon>Coffea</taxon>
    </lineage>
</organism>
<feature type="transmembrane region" description="Helical" evidence="1">
    <location>
        <begin position="12"/>
        <end position="31"/>
    </location>
</feature>
<accession>A0A068UCT9</accession>
<dbReference type="STRING" id="49390.A0A068UCT9"/>
<keyword evidence="3" id="KW-1185">Reference proteome</keyword>
<protein>
    <submittedName>
        <fullName evidence="2">Uncharacterized protein</fullName>
    </submittedName>
</protein>
<evidence type="ECO:0000313" key="3">
    <source>
        <dbReference type="Proteomes" id="UP000295252"/>
    </source>
</evidence>
<dbReference type="EMBL" id="HG739104">
    <property type="protein sequence ID" value="CDP06281.1"/>
    <property type="molecule type" value="Genomic_DNA"/>
</dbReference>
<keyword evidence="1" id="KW-0472">Membrane</keyword>
<dbReference type="Gramene" id="CDP06281">
    <property type="protein sequence ID" value="CDP06281"/>
    <property type="gene ID" value="GSCOC_T00023030001"/>
</dbReference>
<gene>
    <name evidence="2" type="ORF">GSCOC_T00023030001</name>
</gene>
<sequence>MRALDDLCHYSTSIITLVIKSIIYTLFYFILSDIRIIIFSRNYFLAKELGNSGKESHKLADIDVIDEQDLREALANIEQKHEKEIDELIKSYKNSLCWIINRCGFGLEDFASTAKTEYSVVVLNSYL</sequence>
<dbReference type="InParanoid" id="A0A068UCT9"/>
<dbReference type="PhylomeDB" id="A0A068UCT9"/>
<name>A0A068UCT9_COFCA</name>
<reference evidence="3" key="1">
    <citation type="journal article" date="2014" name="Science">
        <title>The coffee genome provides insight into the convergent evolution of caffeine biosynthesis.</title>
        <authorList>
            <person name="Denoeud F."/>
            <person name="Carretero-Paulet L."/>
            <person name="Dereeper A."/>
            <person name="Droc G."/>
            <person name="Guyot R."/>
            <person name="Pietrella M."/>
            <person name="Zheng C."/>
            <person name="Alberti A."/>
            <person name="Anthony F."/>
            <person name="Aprea G."/>
            <person name="Aury J.M."/>
            <person name="Bento P."/>
            <person name="Bernard M."/>
            <person name="Bocs S."/>
            <person name="Campa C."/>
            <person name="Cenci A."/>
            <person name="Combes M.C."/>
            <person name="Crouzillat D."/>
            <person name="Da Silva C."/>
            <person name="Daddiego L."/>
            <person name="De Bellis F."/>
            <person name="Dussert S."/>
            <person name="Garsmeur O."/>
            <person name="Gayraud T."/>
            <person name="Guignon V."/>
            <person name="Jahn K."/>
            <person name="Jamilloux V."/>
            <person name="Joet T."/>
            <person name="Labadie K."/>
            <person name="Lan T."/>
            <person name="Leclercq J."/>
            <person name="Lepelley M."/>
            <person name="Leroy T."/>
            <person name="Li L.T."/>
            <person name="Librado P."/>
            <person name="Lopez L."/>
            <person name="Munoz A."/>
            <person name="Noel B."/>
            <person name="Pallavicini A."/>
            <person name="Perrotta G."/>
            <person name="Poncet V."/>
            <person name="Pot D."/>
            <person name="Priyono X."/>
            <person name="Rigoreau M."/>
            <person name="Rouard M."/>
            <person name="Rozas J."/>
            <person name="Tranchant-Dubreuil C."/>
            <person name="VanBuren R."/>
            <person name="Zhang Q."/>
            <person name="Andrade A.C."/>
            <person name="Argout X."/>
            <person name="Bertrand B."/>
            <person name="de Kochko A."/>
            <person name="Graziosi G."/>
            <person name="Henry R.J."/>
            <person name="Jayarama X."/>
            <person name="Ming R."/>
            <person name="Nagai C."/>
            <person name="Rounsley S."/>
            <person name="Sankoff D."/>
            <person name="Giuliano G."/>
            <person name="Albert V.A."/>
            <person name="Wincker P."/>
            <person name="Lashermes P."/>
        </authorList>
    </citation>
    <scope>NUCLEOTIDE SEQUENCE [LARGE SCALE GENOMIC DNA]</scope>
    <source>
        <strain evidence="3">cv. DH200-94</strain>
    </source>
</reference>
<evidence type="ECO:0000313" key="2">
    <source>
        <dbReference type="EMBL" id="CDP06281.1"/>
    </source>
</evidence>
<keyword evidence="1" id="KW-0812">Transmembrane</keyword>
<dbReference type="Proteomes" id="UP000295252">
    <property type="component" value="Chromosome VIII"/>
</dbReference>
<keyword evidence="1" id="KW-1133">Transmembrane helix</keyword>
<dbReference type="AlphaFoldDB" id="A0A068UCT9"/>
<proteinExistence type="predicted"/>
<evidence type="ECO:0000256" key="1">
    <source>
        <dbReference type="SAM" id="Phobius"/>
    </source>
</evidence>